<reference evidence="1" key="1">
    <citation type="journal article" date="2014" name="Int. J. Syst. Evol. Microbiol.">
        <title>Complete genome sequence of Corynebacterium casei LMG S-19264T (=DSM 44701T), isolated from a smear-ripened cheese.</title>
        <authorList>
            <consortium name="US DOE Joint Genome Institute (JGI-PGF)"/>
            <person name="Walter F."/>
            <person name="Albersmeier A."/>
            <person name="Kalinowski J."/>
            <person name="Ruckert C."/>
        </authorList>
    </citation>
    <scope>NUCLEOTIDE SEQUENCE</scope>
    <source>
        <strain evidence="1">CGMCC 1.3617</strain>
    </source>
</reference>
<organism evidence="1 2">
    <name type="scientific">Neoroseomonas lacus</name>
    <dbReference type="NCBI Taxonomy" id="287609"/>
    <lineage>
        <taxon>Bacteria</taxon>
        <taxon>Pseudomonadati</taxon>
        <taxon>Pseudomonadota</taxon>
        <taxon>Alphaproteobacteria</taxon>
        <taxon>Acetobacterales</taxon>
        <taxon>Acetobacteraceae</taxon>
        <taxon>Neoroseomonas</taxon>
    </lineage>
</organism>
<proteinExistence type="predicted"/>
<evidence type="ECO:0000313" key="1">
    <source>
        <dbReference type="EMBL" id="GGJ42398.1"/>
    </source>
</evidence>
<accession>A0A917NYY9</accession>
<name>A0A917NYY9_9PROT</name>
<dbReference type="EMBL" id="BMKW01000023">
    <property type="protein sequence ID" value="GGJ42398.1"/>
    <property type="molecule type" value="Genomic_DNA"/>
</dbReference>
<comment type="caution">
    <text evidence="1">The sequence shown here is derived from an EMBL/GenBank/DDBJ whole genome shotgun (WGS) entry which is preliminary data.</text>
</comment>
<sequence length="250" mass="25436">MIQEAPLTDRLVGLWDYLGVRAAHVASQMPADLDGLVRSHPGRIAGLALCEATSVDPAPLAALASRLTVVAGDAGMSGPVAERVVPLLPGCRRVTLAGYGAPIWGDCVADNTEAIVSALCALPGEASTPAGLPERGSHAGITYSIRGEGPALVLMPLFLAPSQWEAALPALAARYTVITLGGRHLGGVALLEDRAMSPSYRAMVTTLLEVMAPVAGEALLEVGCGSGASTRLAARRSGGTTAITAVDINA</sequence>
<reference evidence="1" key="2">
    <citation type="submission" date="2020-09" db="EMBL/GenBank/DDBJ databases">
        <authorList>
            <person name="Sun Q."/>
            <person name="Zhou Y."/>
        </authorList>
    </citation>
    <scope>NUCLEOTIDE SEQUENCE</scope>
    <source>
        <strain evidence="1">CGMCC 1.3617</strain>
    </source>
</reference>
<dbReference type="InterPro" id="IPR029063">
    <property type="entry name" value="SAM-dependent_MTases_sf"/>
</dbReference>
<gene>
    <name evidence="1" type="ORF">GCM10011320_57500</name>
</gene>
<protein>
    <submittedName>
        <fullName evidence="1">Uncharacterized protein</fullName>
    </submittedName>
</protein>
<dbReference type="RefSeq" id="WP_188973387.1">
    <property type="nucleotide sequence ID" value="NZ_BMKW01000023.1"/>
</dbReference>
<evidence type="ECO:0000313" key="2">
    <source>
        <dbReference type="Proteomes" id="UP000661507"/>
    </source>
</evidence>
<keyword evidence="2" id="KW-1185">Reference proteome</keyword>
<dbReference type="AlphaFoldDB" id="A0A917NYY9"/>
<dbReference type="Gene3D" id="3.40.50.150">
    <property type="entry name" value="Vaccinia Virus protein VP39"/>
    <property type="match status" value="1"/>
</dbReference>
<dbReference type="SUPFAM" id="SSF53335">
    <property type="entry name" value="S-adenosyl-L-methionine-dependent methyltransferases"/>
    <property type="match status" value="1"/>
</dbReference>
<dbReference type="Proteomes" id="UP000661507">
    <property type="component" value="Unassembled WGS sequence"/>
</dbReference>